<evidence type="ECO:0000313" key="2">
    <source>
        <dbReference type="Proteomes" id="UP000182241"/>
    </source>
</evidence>
<reference evidence="2" key="1">
    <citation type="submission" date="2016-10" db="EMBL/GenBank/DDBJ databases">
        <authorList>
            <person name="Varghese N."/>
            <person name="Submissions S."/>
        </authorList>
    </citation>
    <scope>NUCLEOTIDE SEQUENCE [LARGE SCALE GENOMIC DNA]</scope>
    <source>
        <strain evidence="2">DSM 44234</strain>
    </source>
</reference>
<organism evidence="1 2">
    <name type="scientific">Tsukamurella tyrosinosolvens</name>
    <dbReference type="NCBI Taxonomy" id="57704"/>
    <lineage>
        <taxon>Bacteria</taxon>
        <taxon>Bacillati</taxon>
        <taxon>Actinomycetota</taxon>
        <taxon>Actinomycetes</taxon>
        <taxon>Mycobacteriales</taxon>
        <taxon>Tsukamurellaceae</taxon>
        <taxon>Tsukamurella</taxon>
    </lineage>
</organism>
<accession>A0A1H4VBQ5</accession>
<name>A0A1H4VBQ5_TSUTY</name>
<sequence>MADPRSLKVTAEPPLDVLIAGVLQRHPFVDVGPASPRCGGCAWSTPKNEDAQMAHYLHQAAVLTASDNLIVARRPDPLEREDEEIADSWDREGGYSVTVWDQHPGEVQMAYNFEPSEPLTPREAAALGLSLVAAARRAVPVLVGRPVGSCS</sequence>
<dbReference type="Proteomes" id="UP000182241">
    <property type="component" value="Unassembled WGS sequence"/>
</dbReference>
<evidence type="ECO:0000313" key="1">
    <source>
        <dbReference type="EMBL" id="SEC78300.1"/>
    </source>
</evidence>
<dbReference type="STRING" id="57704.SAMN04489793_3188"/>
<gene>
    <name evidence="1" type="ORF">SAMN04489793_3188</name>
</gene>
<keyword evidence="2" id="KW-1185">Reference proteome</keyword>
<dbReference type="RefSeq" id="WP_139286202.1">
    <property type="nucleotide sequence ID" value="NZ_FNSA01000003.1"/>
</dbReference>
<protein>
    <recommendedName>
        <fullName evidence="3">Immunity protein Imm1</fullName>
    </recommendedName>
</protein>
<evidence type="ECO:0008006" key="3">
    <source>
        <dbReference type="Google" id="ProtNLM"/>
    </source>
</evidence>
<proteinExistence type="predicted"/>
<dbReference type="AlphaFoldDB" id="A0A1H4VBQ5"/>
<dbReference type="EMBL" id="FNSA01000003">
    <property type="protein sequence ID" value="SEC78300.1"/>
    <property type="molecule type" value="Genomic_DNA"/>
</dbReference>